<gene>
    <name evidence="1" type="ORF">UFOPK2754_01144</name>
</gene>
<name>A0A6J6T103_9ZZZZ</name>
<dbReference type="Gene3D" id="1.10.3210.10">
    <property type="entry name" value="Hypothetical protein af1432"/>
    <property type="match status" value="1"/>
</dbReference>
<reference evidence="1" key="1">
    <citation type="submission" date="2020-05" db="EMBL/GenBank/DDBJ databases">
        <authorList>
            <person name="Chiriac C."/>
            <person name="Salcher M."/>
            <person name="Ghai R."/>
            <person name="Kavagutti S V."/>
        </authorList>
    </citation>
    <scope>NUCLEOTIDE SEQUENCE</scope>
</reference>
<organism evidence="1">
    <name type="scientific">freshwater metagenome</name>
    <dbReference type="NCBI Taxonomy" id="449393"/>
    <lineage>
        <taxon>unclassified sequences</taxon>
        <taxon>metagenomes</taxon>
        <taxon>ecological metagenomes</taxon>
    </lineage>
</organism>
<accession>A0A6J6T103</accession>
<dbReference type="EMBL" id="CAEZYR010000034">
    <property type="protein sequence ID" value="CAB4740694.1"/>
    <property type="molecule type" value="Genomic_DNA"/>
</dbReference>
<dbReference type="AlphaFoldDB" id="A0A6J6T103"/>
<proteinExistence type="predicted"/>
<dbReference type="SUPFAM" id="SSF109604">
    <property type="entry name" value="HD-domain/PDEase-like"/>
    <property type="match status" value="1"/>
</dbReference>
<protein>
    <submittedName>
        <fullName evidence="1">Unannotated protein</fullName>
    </submittedName>
</protein>
<evidence type="ECO:0000313" key="1">
    <source>
        <dbReference type="EMBL" id="CAB4740694.1"/>
    </source>
</evidence>
<sequence>MSDFAHLARRFFGSLRPGGPPAPDVAWVQATLSPEQFALWNRMSGPDRRHSAQVARDVHARLAERATAPVLAAALLHDVGKIDSRLRTYGRVMATLTTKIVGRDEVLGWRRSRGLHRRIALYVDHPAIGGDLLELAGSDPLTVAWAREHHNPRDTWTVDPDIANVLDACDND</sequence>